<organism evidence="1 2">
    <name type="scientific">Melastoma candidum</name>
    <dbReference type="NCBI Taxonomy" id="119954"/>
    <lineage>
        <taxon>Eukaryota</taxon>
        <taxon>Viridiplantae</taxon>
        <taxon>Streptophyta</taxon>
        <taxon>Embryophyta</taxon>
        <taxon>Tracheophyta</taxon>
        <taxon>Spermatophyta</taxon>
        <taxon>Magnoliopsida</taxon>
        <taxon>eudicotyledons</taxon>
        <taxon>Gunneridae</taxon>
        <taxon>Pentapetalae</taxon>
        <taxon>rosids</taxon>
        <taxon>malvids</taxon>
        <taxon>Myrtales</taxon>
        <taxon>Melastomataceae</taxon>
        <taxon>Melastomatoideae</taxon>
        <taxon>Melastomateae</taxon>
        <taxon>Melastoma</taxon>
    </lineage>
</organism>
<dbReference type="EMBL" id="CM042887">
    <property type="protein sequence ID" value="KAI4330559.1"/>
    <property type="molecule type" value="Genomic_DNA"/>
</dbReference>
<reference evidence="2" key="1">
    <citation type="journal article" date="2023" name="Front. Plant Sci.">
        <title>Chromosomal-level genome assembly of Melastoma candidum provides insights into trichome evolution.</title>
        <authorList>
            <person name="Zhong Y."/>
            <person name="Wu W."/>
            <person name="Sun C."/>
            <person name="Zou P."/>
            <person name="Liu Y."/>
            <person name="Dai S."/>
            <person name="Zhou R."/>
        </authorList>
    </citation>
    <scope>NUCLEOTIDE SEQUENCE [LARGE SCALE GENOMIC DNA]</scope>
</reference>
<gene>
    <name evidence="1" type="ORF">MLD38_028838</name>
</gene>
<name>A0ACB9N4L4_9MYRT</name>
<accession>A0ACB9N4L4</accession>
<keyword evidence="2" id="KW-1185">Reference proteome</keyword>
<evidence type="ECO:0000313" key="2">
    <source>
        <dbReference type="Proteomes" id="UP001057402"/>
    </source>
</evidence>
<protein>
    <submittedName>
        <fullName evidence="1">Uncharacterized protein</fullName>
    </submittedName>
</protein>
<comment type="caution">
    <text evidence="1">The sequence shown here is derived from an EMBL/GenBank/DDBJ whole genome shotgun (WGS) entry which is preliminary data.</text>
</comment>
<dbReference type="Proteomes" id="UP001057402">
    <property type="component" value="Chromosome 8"/>
</dbReference>
<proteinExistence type="predicted"/>
<evidence type="ECO:0000313" key="1">
    <source>
        <dbReference type="EMBL" id="KAI4330559.1"/>
    </source>
</evidence>
<sequence>MAIPVQLPVSIAVLVVVATVGQIYGPIISVWFGSTLNVIVSSSELAREVLKDNDQQLADRHRNRSAARFSKDGIRKEMSGKSLLVRNYLGAVAFNNITRLALGKRFVNGDGVVDEQGVEFKAITSNGIKIGASLSMAEYLPWLRWMFPLDEEAFARHADRRDRLTLAIMEKHTLAYRESGSEKQHFFDALLVLKDKYDLSEDTIIGLLWDMIMAGMVLTRF</sequence>